<dbReference type="SUPFAM" id="SSF103039">
    <property type="entry name" value="CheC-like"/>
    <property type="match status" value="1"/>
</dbReference>
<dbReference type="PANTHER" id="PTHR43484:SF1">
    <property type="entry name" value="FLAGELLAR MOTOR SWITCH PROTEIN FLIN"/>
    <property type="match status" value="1"/>
</dbReference>
<dbReference type="EMBL" id="CP017831">
    <property type="protein sequence ID" value="AOZ96942.1"/>
    <property type="molecule type" value="Genomic_DNA"/>
</dbReference>
<organism evidence="3 4">
    <name type="scientific">Butyrivibrio hungatei</name>
    <dbReference type="NCBI Taxonomy" id="185008"/>
    <lineage>
        <taxon>Bacteria</taxon>
        <taxon>Bacillati</taxon>
        <taxon>Bacillota</taxon>
        <taxon>Clostridia</taxon>
        <taxon>Lachnospirales</taxon>
        <taxon>Lachnospiraceae</taxon>
        <taxon>Butyrivibrio</taxon>
    </lineage>
</organism>
<proteinExistence type="predicted"/>
<name>A0A1D9P390_9FIRM</name>
<dbReference type="GO" id="GO:0016787">
    <property type="term" value="F:hydrolase activity"/>
    <property type="evidence" value="ECO:0007669"/>
    <property type="project" value="InterPro"/>
</dbReference>
<dbReference type="Proteomes" id="UP000179284">
    <property type="component" value="Chromosome I"/>
</dbReference>
<keyword evidence="4" id="KW-1185">Reference proteome</keyword>
<evidence type="ECO:0000259" key="2">
    <source>
        <dbReference type="Pfam" id="PF04509"/>
    </source>
</evidence>
<dbReference type="CDD" id="cd17907">
    <property type="entry name" value="FliY_FliN-Y"/>
    <property type="match status" value="1"/>
</dbReference>
<dbReference type="AlphaFoldDB" id="A0A1D9P390"/>
<gene>
    <name evidence="3" type="ORF">bhn_I1909</name>
</gene>
<sequence>MLSFIILGMTINDIIIFLKKNKPCGNNVNHLYNVNYNKLKYMYGLSLNLVEVRNLEEIILTNDQIDILGEIANISMGNSATTLSMMVNRKVDITTPNVKIIKRSEALDDYEKTCIFVQIHYVKGLEGNNVLVLKEHDVKVMTDLMMGGDGTNTAGEITELHLSAASEAMNQMMGTSATSLSSMLGIATDISTPIVNQIDVESIKVFEKMFDTTYDKFVKIAFRMTIGDLIDSVMVQLYPVQFAEDMCQKFIEKGK</sequence>
<dbReference type="InterPro" id="IPR007597">
    <property type="entry name" value="CheC"/>
</dbReference>
<dbReference type="KEGG" id="bhu:bhn_I1909"/>
<dbReference type="Pfam" id="PF04509">
    <property type="entry name" value="CheC"/>
    <property type="match status" value="2"/>
</dbReference>
<dbReference type="GO" id="GO:0006935">
    <property type="term" value="P:chemotaxis"/>
    <property type="evidence" value="ECO:0007669"/>
    <property type="project" value="UniProtKB-KW"/>
</dbReference>
<dbReference type="NCBIfam" id="NF005995">
    <property type="entry name" value="PRK08119.1"/>
    <property type="match status" value="1"/>
</dbReference>
<reference evidence="4" key="1">
    <citation type="submission" date="2016-10" db="EMBL/GenBank/DDBJ databases">
        <title>The complete genome sequence of the rumen bacterium Butyrivibrio hungatei MB2003.</title>
        <authorList>
            <person name="Palevich N."/>
            <person name="Kelly W.J."/>
            <person name="Leahy S.C."/>
            <person name="Altermann E."/>
            <person name="Rakonjac J."/>
            <person name="Attwood G.T."/>
        </authorList>
    </citation>
    <scope>NUCLEOTIDE SEQUENCE [LARGE SCALE GENOMIC DNA]</scope>
    <source>
        <strain evidence="4">MB2003</strain>
    </source>
</reference>
<accession>A0A1D9P390</accession>
<evidence type="ECO:0000256" key="1">
    <source>
        <dbReference type="ARBA" id="ARBA00022500"/>
    </source>
</evidence>
<dbReference type="InterPro" id="IPR028976">
    <property type="entry name" value="CheC-like_sf"/>
</dbReference>
<dbReference type="InterPro" id="IPR051469">
    <property type="entry name" value="FliN/MopA/SpaO"/>
</dbReference>
<protein>
    <submittedName>
        <fullName evidence="3">Chemotaxis protein CheC</fullName>
    </submittedName>
</protein>
<dbReference type="Gene3D" id="3.40.1550.10">
    <property type="entry name" value="CheC-like"/>
    <property type="match status" value="1"/>
</dbReference>
<dbReference type="PANTHER" id="PTHR43484">
    <property type="match status" value="1"/>
</dbReference>
<evidence type="ECO:0000313" key="3">
    <source>
        <dbReference type="EMBL" id="AOZ96942.1"/>
    </source>
</evidence>
<feature type="domain" description="CheC-like protein" evidence="2">
    <location>
        <begin position="65"/>
        <end position="100"/>
    </location>
</feature>
<keyword evidence="1" id="KW-0145">Chemotaxis</keyword>
<evidence type="ECO:0000313" key="4">
    <source>
        <dbReference type="Proteomes" id="UP000179284"/>
    </source>
</evidence>
<feature type="domain" description="CheC-like protein" evidence="2">
    <location>
        <begin position="160"/>
        <end position="196"/>
    </location>
</feature>